<reference evidence="2" key="1">
    <citation type="submission" date="2022-11" db="UniProtKB">
        <authorList>
            <consortium name="WormBaseParasite"/>
        </authorList>
    </citation>
    <scope>IDENTIFICATION</scope>
</reference>
<evidence type="ECO:0000313" key="1">
    <source>
        <dbReference type="Proteomes" id="UP000887576"/>
    </source>
</evidence>
<dbReference type="WBParaSite" id="JU765_v2.g20690.t1">
    <property type="protein sequence ID" value="JU765_v2.g20690.t1"/>
    <property type="gene ID" value="JU765_v2.g20690"/>
</dbReference>
<name>A0AC34QZA4_9BILA</name>
<evidence type="ECO:0000313" key="2">
    <source>
        <dbReference type="WBParaSite" id="JU765_v2.g20690.t1"/>
    </source>
</evidence>
<accession>A0AC34QZA4</accession>
<dbReference type="Proteomes" id="UP000887576">
    <property type="component" value="Unplaced"/>
</dbReference>
<proteinExistence type="predicted"/>
<organism evidence="1 2">
    <name type="scientific">Panagrolaimus sp. JU765</name>
    <dbReference type="NCBI Taxonomy" id="591449"/>
    <lineage>
        <taxon>Eukaryota</taxon>
        <taxon>Metazoa</taxon>
        <taxon>Ecdysozoa</taxon>
        <taxon>Nematoda</taxon>
        <taxon>Chromadorea</taxon>
        <taxon>Rhabditida</taxon>
        <taxon>Tylenchina</taxon>
        <taxon>Panagrolaimomorpha</taxon>
        <taxon>Panagrolaimoidea</taxon>
        <taxon>Panagrolaimidae</taxon>
        <taxon>Panagrolaimus</taxon>
    </lineage>
</organism>
<protein>
    <submittedName>
        <fullName evidence="2">Fucosyltransferase</fullName>
    </submittedName>
</protein>
<sequence length="377" mass="44206">MRKRPVYLAIFAFVGSIVLYLFVFQDYTPPPQPTEQMQFKKKIILQWTPIFGEYKTEALNACPLKDKCEFFIDKSVIKHADAVIFHDIIGELPKKAFEKQKFVIYTMESALNVMGSWSKLPDNYIDWVMSHVSSSDIHSPYGGYWVNPKIAKENGFPPISLPSDEKTILSTKKIKGALWVVSNCKTLSKRELIFAELGKYFRIDIAGGCAKNKTMKNYCSREGNCIEKKSSYYFLIIAENTICRDYITEKYWWTYELPIIPIVMKREIYEMKIPPKSFIAVNDFKNSKEMSKYLNYLMNNHTAYMEYFQWRKNGWAVAPWNTKNYRIGVCDLCEKLLQNDDRKKEPYLNVSEWFLEANSCEHDEFANEWIKNSKIKG</sequence>